<keyword evidence="7" id="KW-0492">Microsome</keyword>
<evidence type="ECO:0000256" key="2">
    <source>
        <dbReference type="ARBA" id="ARBA00022448"/>
    </source>
</evidence>
<dbReference type="GO" id="GO:0005789">
    <property type="term" value="C:endoplasmic reticulum membrane"/>
    <property type="evidence" value="ECO:0007669"/>
    <property type="project" value="UniProtKB-SubCell"/>
</dbReference>
<evidence type="ECO:0000313" key="15">
    <source>
        <dbReference type="EMBL" id="PWN42963.1"/>
    </source>
</evidence>
<dbReference type="PANTHER" id="PTHR19359:SF150">
    <property type="entry name" value="CYTOCHROME B5"/>
    <property type="match status" value="1"/>
</dbReference>
<dbReference type="GO" id="GO:0046872">
    <property type="term" value="F:metal ion binding"/>
    <property type="evidence" value="ECO:0007669"/>
    <property type="project" value="UniProtKB-UniRule"/>
</dbReference>
<keyword evidence="8" id="KW-0249">Electron transport</keyword>
<dbReference type="InterPro" id="IPR001199">
    <property type="entry name" value="Cyt_B5-like_heme/steroid-bd"/>
</dbReference>
<evidence type="ECO:0000256" key="11">
    <source>
        <dbReference type="ARBA" id="ARBA00037877"/>
    </source>
</evidence>
<dbReference type="AlphaFoldDB" id="A0A316W2F7"/>
<comment type="subcellular location">
    <subcellularLocation>
        <location evidence="1">Endoplasmic reticulum membrane</location>
        <topology evidence="1">Single-pass membrane protein</topology>
        <orientation evidence="1">Cytoplasmic side</orientation>
    </subcellularLocation>
    <subcellularLocation>
        <location evidence="11">Microsome membrane</location>
        <topology evidence="11">Single-pass membrane protein</topology>
        <orientation evidence="11">Cytoplasmic side</orientation>
    </subcellularLocation>
</comment>
<feature type="domain" description="Cytochrome b5 heme-binding" evidence="14">
    <location>
        <begin position="6"/>
        <end position="82"/>
    </location>
</feature>
<dbReference type="SMART" id="SM01117">
    <property type="entry name" value="Cyt-b5"/>
    <property type="match status" value="1"/>
</dbReference>
<proteinExistence type="inferred from homology"/>
<evidence type="ECO:0000256" key="7">
    <source>
        <dbReference type="ARBA" id="ARBA00022848"/>
    </source>
</evidence>
<evidence type="ECO:0000256" key="6">
    <source>
        <dbReference type="ARBA" id="ARBA00022824"/>
    </source>
</evidence>
<evidence type="ECO:0000313" key="16">
    <source>
        <dbReference type="Proteomes" id="UP000245783"/>
    </source>
</evidence>
<evidence type="ECO:0000256" key="4">
    <source>
        <dbReference type="ARBA" id="ARBA00022692"/>
    </source>
</evidence>
<dbReference type="InterPro" id="IPR036400">
    <property type="entry name" value="Cyt_B5-like_heme/steroid_sf"/>
</dbReference>
<dbReference type="PROSITE" id="PS00191">
    <property type="entry name" value="CYTOCHROME_B5_1"/>
    <property type="match status" value="1"/>
</dbReference>
<dbReference type="FunFam" id="3.10.120.10:FF:000002">
    <property type="entry name" value="Cytochrome b5 type B"/>
    <property type="match status" value="1"/>
</dbReference>
<keyword evidence="3 13" id="KW-0349">Heme</keyword>
<dbReference type="STRING" id="1522189.A0A316W2F7"/>
<dbReference type="PROSITE" id="PS50255">
    <property type="entry name" value="CYTOCHROME_B5_2"/>
    <property type="match status" value="1"/>
</dbReference>
<dbReference type="InterPro" id="IPR050668">
    <property type="entry name" value="Cytochrome_b5"/>
</dbReference>
<organism evidence="15 16">
    <name type="scientific">Ceraceosorus guamensis</name>
    <dbReference type="NCBI Taxonomy" id="1522189"/>
    <lineage>
        <taxon>Eukaryota</taxon>
        <taxon>Fungi</taxon>
        <taxon>Dikarya</taxon>
        <taxon>Basidiomycota</taxon>
        <taxon>Ustilaginomycotina</taxon>
        <taxon>Exobasidiomycetes</taxon>
        <taxon>Ceraceosorales</taxon>
        <taxon>Ceraceosoraceae</taxon>
        <taxon>Ceraceosorus</taxon>
    </lineage>
</organism>
<keyword evidence="2" id="KW-0813">Transport</keyword>
<evidence type="ECO:0000256" key="10">
    <source>
        <dbReference type="ARBA" id="ARBA00023136"/>
    </source>
</evidence>
<dbReference type="Proteomes" id="UP000245783">
    <property type="component" value="Unassembled WGS sequence"/>
</dbReference>
<dbReference type="Gene3D" id="3.10.120.10">
    <property type="entry name" value="Cytochrome b5-like heme/steroid binding domain"/>
    <property type="match status" value="1"/>
</dbReference>
<keyword evidence="10" id="KW-0472">Membrane</keyword>
<evidence type="ECO:0000259" key="14">
    <source>
        <dbReference type="PROSITE" id="PS50255"/>
    </source>
</evidence>
<dbReference type="FunCoup" id="A0A316W2F7">
    <property type="interactions" value="388"/>
</dbReference>
<dbReference type="OrthoDB" id="260519at2759"/>
<evidence type="ECO:0000256" key="13">
    <source>
        <dbReference type="RuleBase" id="RU362121"/>
    </source>
</evidence>
<evidence type="ECO:0000256" key="8">
    <source>
        <dbReference type="ARBA" id="ARBA00022982"/>
    </source>
</evidence>
<dbReference type="SUPFAM" id="SSF55856">
    <property type="entry name" value="Cytochrome b5-like heme/steroid binding domain"/>
    <property type="match status" value="1"/>
</dbReference>
<dbReference type="InParanoid" id="A0A316W2F7"/>
<dbReference type="GeneID" id="37035640"/>
<evidence type="ECO:0000256" key="5">
    <source>
        <dbReference type="ARBA" id="ARBA00022723"/>
    </source>
</evidence>
<keyword evidence="9 13" id="KW-0408">Iron</keyword>
<dbReference type="Pfam" id="PF00173">
    <property type="entry name" value="Cyt-b5"/>
    <property type="match status" value="1"/>
</dbReference>
<evidence type="ECO:0000256" key="12">
    <source>
        <dbReference type="ARBA" id="ARBA00038168"/>
    </source>
</evidence>
<evidence type="ECO:0000256" key="1">
    <source>
        <dbReference type="ARBA" id="ARBA00004131"/>
    </source>
</evidence>
<keyword evidence="4" id="KW-0812">Transmembrane</keyword>
<evidence type="ECO:0000256" key="9">
    <source>
        <dbReference type="ARBA" id="ARBA00023004"/>
    </source>
</evidence>
<dbReference type="PANTHER" id="PTHR19359">
    <property type="entry name" value="CYTOCHROME B5"/>
    <property type="match status" value="1"/>
</dbReference>
<dbReference type="RefSeq" id="XP_025370123.1">
    <property type="nucleotide sequence ID" value="XM_025513770.1"/>
</dbReference>
<evidence type="ECO:0000256" key="3">
    <source>
        <dbReference type="ARBA" id="ARBA00022617"/>
    </source>
</evidence>
<name>A0A316W2F7_9BASI</name>
<protein>
    <submittedName>
        <fullName evidence="15">Cytochrome b5</fullName>
    </submittedName>
</protein>
<keyword evidence="6" id="KW-0256">Endoplasmic reticulum</keyword>
<keyword evidence="16" id="KW-1185">Reference proteome</keyword>
<dbReference type="GO" id="GO:0020037">
    <property type="term" value="F:heme binding"/>
    <property type="evidence" value="ECO:0007669"/>
    <property type="project" value="UniProtKB-UniRule"/>
</dbReference>
<dbReference type="PRINTS" id="PR00363">
    <property type="entry name" value="CYTOCHROMEB5"/>
</dbReference>
<accession>A0A316W2F7</accession>
<reference evidence="15 16" key="1">
    <citation type="journal article" date="2018" name="Mol. Biol. Evol.">
        <title>Broad Genomic Sampling Reveals a Smut Pathogenic Ancestry of the Fungal Clade Ustilaginomycotina.</title>
        <authorList>
            <person name="Kijpornyongpan T."/>
            <person name="Mondo S.J."/>
            <person name="Barry K."/>
            <person name="Sandor L."/>
            <person name="Lee J."/>
            <person name="Lipzen A."/>
            <person name="Pangilinan J."/>
            <person name="LaButti K."/>
            <person name="Hainaut M."/>
            <person name="Henrissat B."/>
            <person name="Grigoriev I.V."/>
            <person name="Spatafora J.W."/>
            <person name="Aime M.C."/>
        </authorList>
    </citation>
    <scope>NUCLEOTIDE SEQUENCE [LARGE SCALE GENOMIC DNA]</scope>
    <source>
        <strain evidence="15 16">MCA 4658</strain>
    </source>
</reference>
<dbReference type="EMBL" id="KZ819374">
    <property type="protein sequence ID" value="PWN42963.1"/>
    <property type="molecule type" value="Genomic_DNA"/>
</dbReference>
<sequence length="129" mass="13954">MSENQGKIITKAQLAEHASHKNLWIVISGQVYDVSKFMDEHPGGDEVLLCEAEKDATEAFEDVGHSDDARALLPPMLVGEIEGGGEAAKPKVQVSPVNKDPTSVTNSNPLFMFAPLLVLGVWVAYKYSS</sequence>
<dbReference type="InterPro" id="IPR018506">
    <property type="entry name" value="Cyt_B5_heme-BS"/>
</dbReference>
<comment type="similarity">
    <text evidence="12 13">Belongs to the cytochrome b5 family.</text>
</comment>
<keyword evidence="5 13" id="KW-0479">Metal-binding</keyword>
<gene>
    <name evidence="15" type="ORF">IE81DRAFT_322890</name>
</gene>